<reference evidence="10" key="2">
    <citation type="submission" date="2025-08" db="UniProtKB">
        <authorList>
            <consortium name="Ensembl"/>
        </authorList>
    </citation>
    <scope>IDENTIFICATION</scope>
</reference>
<dbReference type="PROSITE" id="PS50240">
    <property type="entry name" value="TRYPSIN_DOM"/>
    <property type="match status" value="1"/>
</dbReference>
<dbReference type="PRINTS" id="PR00722">
    <property type="entry name" value="CHYMOTRYPSIN"/>
</dbReference>
<evidence type="ECO:0000256" key="5">
    <source>
        <dbReference type="ARBA" id="ARBA00022801"/>
    </source>
</evidence>
<dbReference type="PANTHER" id="PTHR24252">
    <property type="entry name" value="ACROSIN-RELATED"/>
    <property type="match status" value="1"/>
</dbReference>
<dbReference type="CDD" id="cd00190">
    <property type="entry name" value="Tryp_SPc"/>
    <property type="match status" value="1"/>
</dbReference>
<sequence>MFRFLKSLSSCSGLCGQRPFFKTSGPQIIGGTDASPGSWPWIVSLQIQYWNGKYRYHMCGGTLISPTWVLTALGPGVEEGWAKKVSLPRALYGGGGLFSFSVSHEHYNKELNKNDIALIEMDRPIECGDLVRIACLPRAKEPTVTPQSKCAIGGWRRISEESFMPHPMLQEAEVDLLDTRLCNRTRWYYGRVHQSNLCAGYWSGKVNTCQGDSGGPLMCKDAYSGTFLLVGITSWGASCGRTFRPGIYTSTWHFLDWITSKVGSATVFTELPARTTIPTVPKTTTVKPTRPRPPPWTWIWTPRSWADLPWWIRTSPPPLWTTRLKTKGALPQMWPKNDQPWPPGRPLTGSLTYTALQPWMSNPVMVKAQVLGPSQALSLTLSFPKRSKLLMDSMKSNNII</sequence>
<reference evidence="10" key="3">
    <citation type="submission" date="2025-09" db="UniProtKB">
        <authorList>
            <consortium name="Ensembl"/>
        </authorList>
    </citation>
    <scope>IDENTIFICATION</scope>
</reference>
<dbReference type="GO" id="GO:0007340">
    <property type="term" value="P:acrosome reaction"/>
    <property type="evidence" value="ECO:0007669"/>
    <property type="project" value="TreeGrafter"/>
</dbReference>
<evidence type="ECO:0000256" key="1">
    <source>
        <dbReference type="ARBA" id="ARBA00001656"/>
    </source>
</evidence>
<dbReference type="InterPro" id="IPR001314">
    <property type="entry name" value="Peptidase_S1A"/>
</dbReference>
<evidence type="ECO:0000256" key="7">
    <source>
        <dbReference type="ARBA" id="ARBA00023157"/>
    </source>
</evidence>
<name>A0A4X2K4P4_VOMUR</name>
<reference evidence="11" key="1">
    <citation type="submission" date="2018-12" db="EMBL/GenBank/DDBJ databases">
        <authorList>
            <person name="Yazar S."/>
        </authorList>
    </citation>
    <scope>NUCLEOTIDE SEQUENCE [LARGE SCALE GENOMIC DNA]</scope>
</reference>
<proteinExistence type="inferred from homology"/>
<keyword evidence="5" id="KW-0378">Hydrolase</keyword>
<dbReference type="Ensembl" id="ENSVURT00010004722.1">
    <property type="protein sequence ID" value="ENSVURP00010004155.1"/>
    <property type="gene ID" value="ENSVURG00010003325.1"/>
</dbReference>
<dbReference type="Proteomes" id="UP000314987">
    <property type="component" value="Unassembled WGS sequence"/>
</dbReference>
<dbReference type="Pfam" id="PF00089">
    <property type="entry name" value="Trypsin"/>
    <property type="match status" value="1"/>
</dbReference>
<comment type="catalytic activity">
    <reaction evidence="1">
        <text>Preferential cleavage: Arg-|-Xaa, Lys-|-Xaa.</text>
        <dbReference type="EC" id="3.4.21.10"/>
    </reaction>
</comment>
<dbReference type="InterPro" id="IPR033116">
    <property type="entry name" value="TRYPSIN_SER"/>
</dbReference>
<evidence type="ECO:0000259" key="9">
    <source>
        <dbReference type="PROSITE" id="PS50240"/>
    </source>
</evidence>
<dbReference type="GeneTree" id="ENSGT00940000162430"/>
<evidence type="ECO:0000313" key="10">
    <source>
        <dbReference type="Ensembl" id="ENSVURP00010004155.1"/>
    </source>
</evidence>
<organism evidence="10 11">
    <name type="scientific">Vombatus ursinus</name>
    <name type="common">Common wombat</name>
    <dbReference type="NCBI Taxonomy" id="29139"/>
    <lineage>
        <taxon>Eukaryota</taxon>
        <taxon>Metazoa</taxon>
        <taxon>Chordata</taxon>
        <taxon>Craniata</taxon>
        <taxon>Vertebrata</taxon>
        <taxon>Euteleostomi</taxon>
        <taxon>Mammalia</taxon>
        <taxon>Metatheria</taxon>
        <taxon>Diprotodontia</taxon>
        <taxon>Vombatidae</taxon>
        <taxon>Vombatus</taxon>
    </lineage>
</organism>
<dbReference type="PROSITE" id="PS00135">
    <property type="entry name" value="TRYPSIN_SER"/>
    <property type="match status" value="1"/>
</dbReference>
<dbReference type="FunFam" id="2.40.10.10:FF:000002">
    <property type="entry name" value="Transmembrane protease serine"/>
    <property type="match status" value="1"/>
</dbReference>
<dbReference type="Gene3D" id="2.40.10.10">
    <property type="entry name" value="Trypsin-like serine proteases"/>
    <property type="match status" value="3"/>
</dbReference>
<keyword evidence="11" id="KW-1185">Reference proteome</keyword>
<comment type="similarity">
    <text evidence="8">Belongs to the peptidase S1 family. CLIP subfamily.</text>
</comment>
<dbReference type="SMART" id="SM00020">
    <property type="entry name" value="Tryp_SPc"/>
    <property type="match status" value="1"/>
</dbReference>
<dbReference type="STRING" id="29139.ENSVURP00010004155"/>
<accession>A0A4X2K4P4</accession>
<dbReference type="InterPro" id="IPR043504">
    <property type="entry name" value="Peptidase_S1_PA_chymotrypsin"/>
</dbReference>
<keyword evidence="6" id="KW-0720">Serine protease</keyword>
<keyword evidence="4" id="KW-0645">Protease</keyword>
<evidence type="ECO:0000256" key="4">
    <source>
        <dbReference type="ARBA" id="ARBA00022670"/>
    </source>
</evidence>
<dbReference type="GO" id="GO:0004252">
    <property type="term" value="F:serine-type endopeptidase activity"/>
    <property type="evidence" value="ECO:0007669"/>
    <property type="project" value="InterPro"/>
</dbReference>
<dbReference type="OMA" id="PDYGELH"/>
<dbReference type="GO" id="GO:0006508">
    <property type="term" value="P:proteolysis"/>
    <property type="evidence" value="ECO:0007669"/>
    <property type="project" value="UniProtKB-KW"/>
</dbReference>
<keyword evidence="7" id="KW-1015">Disulfide bond</keyword>
<evidence type="ECO:0000313" key="11">
    <source>
        <dbReference type="Proteomes" id="UP000314987"/>
    </source>
</evidence>
<evidence type="ECO:0000256" key="6">
    <source>
        <dbReference type="ARBA" id="ARBA00022825"/>
    </source>
</evidence>
<dbReference type="EC" id="3.4.21.10" evidence="2"/>
<protein>
    <recommendedName>
        <fullName evidence="3">Acrosin</fullName>
        <ecNumber evidence="2">3.4.21.10</ecNumber>
    </recommendedName>
</protein>
<evidence type="ECO:0000256" key="8">
    <source>
        <dbReference type="ARBA" id="ARBA00024195"/>
    </source>
</evidence>
<dbReference type="SUPFAM" id="SSF50494">
    <property type="entry name" value="Trypsin-like serine proteases"/>
    <property type="match status" value="1"/>
</dbReference>
<dbReference type="AlphaFoldDB" id="A0A4X2K4P4"/>
<evidence type="ECO:0000256" key="3">
    <source>
        <dbReference type="ARBA" id="ARBA00017161"/>
    </source>
</evidence>
<feature type="domain" description="Peptidase S1" evidence="9">
    <location>
        <begin position="28"/>
        <end position="263"/>
    </location>
</feature>
<dbReference type="PANTHER" id="PTHR24252:SF8">
    <property type="entry name" value="ACROSIN"/>
    <property type="match status" value="1"/>
</dbReference>
<dbReference type="InterPro" id="IPR009003">
    <property type="entry name" value="Peptidase_S1_PA"/>
</dbReference>
<dbReference type="InterPro" id="IPR001254">
    <property type="entry name" value="Trypsin_dom"/>
</dbReference>
<evidence type="ECO:0000256" key="2">
    <source>
        <dbReference type="ARBA" id="ARBA00012050"/>
    </source>
</evidence>